<reference evidence="3" key="1">
    <citation type="submission" date="2025-08" db="UniProtKB">
        <authorList>
            <consortium name="RefSeq"/>
        </authorList>
    </citation>
    <scope>IDENTIFICATION</scope>
</reference>
<dbReference type="RefSeq" id="XP_014483015.1">
    <property type="nucleotide sequence ID" value="XM_014627529.1"/>
</dbReference>
<keyword evidence="2" id="KW-1185">Reference proteome</keyword>
<dbReference type="KEGG" id="dqu:106748712"/>
<proteinExistence type="predicted"/>
<feature type="region of interest" description="Disordered" evidence="1">
    <location>
        <begin position="145"/>
        <end position="236"/>
    </location>
</feature>
<sequence>MPWPDLLPSALLGPRTAFKEDLQAPPAEMYGVALRIPGEFFVTDSVPAEPQEFLSKFQNLIRVVRPVPAAHHSIRHPFQLNGLQSCTHVFKRVDTIRKPLEPPYTGPHEVVRRLNEKTYVIRVNGQDKTVSTHGLKPAFLELADNRPSQPAASNSNQPPQLAASNSHQTPQPATADNTTPRPSTCMKNVSFPSSETNVSGGRLDVAVEPRLPSPAAPPHRAASRMRKQVLQSRPVF</sequence>
<name>A0A6P3XWT2_DINQU</name>
<protein>
    <submittedName>
        <fullName evidence="3">Uncharacterized protein LOC106748712</fullName>
    </submittedName>
</protein>
<dbReference type="AlphaFoldDB" id="A0A6P3XWT2"/>
<dbReference type="GeneID" id="106748712"/>
<evidence type="ECO:0000313" key="2">
    <source>
        <dbReference type="Proteomes" id="UP000515204"/>
    </source>
</evidence>
<organism evidence="2 3">
    <name type="scientific">Dinoponera quadriceps</name>
    <name type="common">South American ant</name>
    <dbReference type="NCBI Taxonomy" id="609295"/>
    <lineage>
        <taxon>Eukaryota</taxon>
        <taxon>Metazoa</taxon>
        <taxon>Ecdysozoa</taxon>
        <taxon>Arthropoda</taxon>
        <taxon>Hexapoda</taxon>
        <taxon>Insecta</taxon>
        <taxon>Pterygota</taxon>
        <taxon>Neoptera</taxon>
        <taxon>Endopterygota</taxon>
        <taxon>Hymenoptera</taxon>
        <taxon>Apocrita</taxon>
        <taxon>Aculeata</taxon>
        <taxon>Formicoidea</taxon>
        <taxon>Formicidae</taxon>
        <taxon>Ponerinae</taxon>
        <taxon>Ponerini</taxon>
        <taxon>Dinoponera</taxon>
    </lineage>
</organism>
<dbReference type="PANTHER" id="PTHR38681">
    <property type="entry name" value="RETROVIRUS-RELATED POL POLYPROTEIN FROM TRANSPOSON 412-LIKE PROTEIN-RELATED"/>
    <property type="match status" value="1"/>
</dbReference>
<accession>A0A6P3XWT2</accession>
<evidence type="ECO:0000313" key="3">
    <source>
        <dbReference type="RefSeq" id="XP_014483015.1"/>
    </source>
</evidence>
<dbReference type="PANTHER" id="PTHR38681:SF1">
    <property type="entry name" value="RETROVIRUS-RELATED POL POLYPROTEIN FROM TRANSPOSON 412-LIKE PROTEIN"/>
    <property type="match status" value="1"/>
</dbReference>
<evidence type="ECO:0000256" key="1">
    <source>
        <dbReference type="SAM" id="MobiDB-lite"/>
    </source>
</evidence>
<feature type="compositionally biased region" description="Polar residues" evidence="1">
    <location>
        <begin position="146"/>
        <end position="199"/>
    </location>
</feature>
<dbReference type="Proteomes" id="UP000515204">
    <property type="component" value="Unplaced"/>
</dbReference>
<gene>
    <name evidence="3" type="primary">LOC106748712</name>
</gene>
<dbReference type="OrthoDB" id="7695055at2759"/>